<keyword evidence="1" id="KW-0472">Membrane</keyword>
<evidence type="ECO:0000256" key="1">
    <source>
        <dbReference type="SAM" id="Phobius"/>
    </source>
</evidence>
<protein>
    <submittedName>
        <fullName evidence="2">Uncharacterized protein</fullName>
    </submittedName>
</protein>
<proteinExistence type="predicted"/>
<keyword evidence="3" id="KW-1185">Reference proteome</keyword>
<accession>A0A370L2K3</accession>
<dbReference type="Proteomes" id="UP000255207">
    <property type="component" value="Unassembled WGS sequence"/>
</dbReference>
<dbReference type="EMBL" id="QQTP01000013">
    <property type="protein sequence ID" value="RDJ21346.1"/>
    <property type="molecule type" value="Genomic_DNA"/>
</dbReference>
<keyword evidence="1" id="KW-0812">Transmembrane</keyword>
<dbReference type="AlphaFoldDB" id="A0A370L2K3"/>
<feature type="transmembrane region" description="Helical" evidence="1">
    <location>
        <begin position="18"/>
        <end position="34"/>
    </location>
</feature>
<keyword evidence="1" id="KW-1133">Transmembrane helix</keyword>
<evidence type="ECO:0000313" key="2">
    <source>
        <dbReference type="EMBL" id="RDJ21346.1"/>
    </source>
</evidence>
<name>A0A370L2K3_9HYPH</name>
<dbReference type="RefSeq" id="WP_114831407.1">
    <property type="nucleotide sequence ID" value="NZ_QQTO01000020.1"/>
</dbReference>
<evidence type="ECO:0000313" key="3">
    <source>
        <dbReference type="Proteomes" id="UP000255207"/>
    </source>
</evidence>
<organism evidence="2 3">
    <name type="scientific">Bosea caraganae</name>
    <dbReference type="NCBI Taxonomy" id="2763117"/>
    <lineage>
        <taxon>Bacteria</taxon>
        <taxon>Pseudomonadati</taxon>
        <taxon>Pseudomonadota</taxon>
        <taxon>Alphaproteobacteria</taxon>
        <taxon>Hyphomicrobiales</taxon>
        <taxon>Boseaceae</taxon>
        <taxon>Bosea</taxon>
    </lineage>
</organism>
<feature type="transmembrane region" description="Helical" evidence="1">
    <location>
        <begin position="40"/>
        <end position="61"/>
    </location>
</feature>
<sequence>MTELGDLEQSLGKANKRALVCFLVFMAAAAFFLFCMTRSWNGVAVVSGVVAAVSFIAIFVARQLYREAFDEFWGAAGLNQAQIDQKWQELYPSGD</sequence>
<reference evidence="3" key="1">
    <citation type="submission" date="2018-07" db="EMBL/GenBank/DDBJ databases">
        <authorList>
            <person name="Safronova V.I."/>
            <person name="Chirak E.R."/>
            <person name="Sazanova A.L."/>
        </authorList>
    </citation>
    <scope>NUCLEOTIDE SEQUENCE [LARGE SCALE GENOMIC DNA]</scope>
    <source>
        <strain evidence="3">RCAM04685</strain>
    </source>
</reference>
<comment type="caution">
    <text evidence="2">The sequence shown here is derived from an EMBL/GenBank/DDBJ whole genome shotgun (WGS) entry which is preliminary data.</text>
</comment>
<gene>
    <name evidence="2" type="ORF">DWE98_21770</name>
</gene>